<dbReference type="Proteomes" id="UP000441585">
    <property type="component" value="Unassembled WGS sequence"/>
</dbReference>
<proteinExistence type="predicted"/>
<dbReference type="NCBIfam" id="NF002853">
    <property type="entry name" value="PRK03140.1"/>
    <property type="match status" value="1"/>
</dbReference>
<evidence type="ECO:0000256" key="8">
    <source>
        <dbReference type="ARBA" id="ARBA00023209"/>
    </source>
</evidence>
<keyword evidence="10" id="KW-1208">Phospholipid metabolism</keyword>
<dbReference type="NCBIfam" id="TIGR00163">
    <property type="entry name" value="PS_decarb"/>
    <property type="match status" value="1"/>
</dbReference>
<dbReference type="EC" id="4.1.1.65" evidence="3"/>
<name>A0A6I2MHI6_9BACI</name>
<keyword evidence="8" id="KW-0594">Phospholipid biosynthesis</keyword>
<comment type="cofactor">
    <cofactor evidence="1">
        <name>pyruvate</name>
        <dbReference type="ChEBI" id="CHEBI:15361"/>
    </cofactor>
</comment>
<dbReference type="AlphaFoldDB" id="A0A6I2MHI6"/>
<dbReference type="InterPro" id="IPR003817">
    <property type="entry name" value="PS_Dcarbxylase"/>
</dbReference>
<evidence type="ECO:0000256" key="11">
    <source>
        <dbReference type="ARBA" id="ARBA00023317"/>
    </source>
</evidence>
<evidence type="ECO:0000256" key="3">
    <source>
        <dbReference type="ARBA" id="ARBA00012243"/>
    </source>
</evidence>
<dbReference type="PANTHER" id="PTHR10067">
    <property type="entry name" value="PHOSPHATIDYLSERINE DECARBOXYLASE"/>
    <property type="match status" value="1"/>
</dbReference>
<evidence type="ECO:0000256" key="2">
    <source>
        <dbReference type="ARBA" id="ARBA00005189"/>
    </source>
</evidence>
<comment type="pathway">
    <text evidence="12">Phospholipid metabolism; phosphatidylethanolamine biosynthesis.</text>
</comment>
<evidence type="ECO:0000256" key="6">
    <source>
        <dbReference type="ARBA" id="ARBA00023098"/>
    </source>
</evidence>
<dbReference type="UniPathway" id="UPA00558"/>
<accession>A0A6I2MHI6</accession>
<dbReference type="GO" id="GO:0004609">
    <property type="term" value="F:phosphatidylserine decarboxylase activity"/>
    <property type="evidence" value="ECO:0007669"/>
    <property type="project" value="UniProtKB-EC"/>
</dbReference>
<keyword evidence="4" id="KW-0444">Lipid biosynthesis</keyword>
<evidence type="ECO:0000256" key="9">
    <source>
        <dbReference type="ARBA" id="ARBA00023239"/>
    </source>
</evidence>
<keyword evidence="11" id="KW-0670">Pyruvate</keyword>
<evidence type="ECO:0000256" key="1">
    <source>
        <dbReference type="ARBA" id="ARBA00001928"/>
    </source>
</evidence>
<evidence type="ECO:0000256" key="4">
    <source>
        <dbReference type="ARBA" id="ARBA00022516"/>
    </source>
</evidence>
<keyword evidence="9 13" id="KW-0456">Lyase</keyword>
<evidence type="ECO:0000256" key="10">
    <source>
        <dbReference type="ARBA" id="ARBA00023264"/>
    </source>
</evidence>
<protein>
    <recommendedName>
        <fullName evidence="3">phosphatidylserine decarboxylase</fullName>
        <ecNumber evidence="3">4.1.1.65</ecNumber>
    </recommendedName>
</protein>
<evidence type="ECO:0000256" key="7">
    <source>
        <dbReference type="ARBA" id="ARBA00023145"/>
    </source>
</evidence>
<dbReference type="Pfam" id="PF02666">
    <property type="entry name" value="PS_Dcarbxylase"/>
    <property type="match status" value="1"/>
</dbReference>
<gene>
    <name evidence="13" type="ORF">GJU41_18320</name>
</gene>
<evidence type="ECO:0000313" key="13">
    <source>
        <dbReference type="EMBL" id="MRX55921.1"/>
    </source>
</evidence>
<reference evidence="13 14" key="1">
    <citation type="submission" date="2019-11" db="EMBL/GenBank/DDBJ databases">
        <title>Bacillus idriensis genome.</title>
        <authorList>
            <person name="Konopka E.N."/>
            <person name="Newman J.D."/>
        </authorList>
    </citation>
    <scope>NUCLEOTIDE SEQUENCE [LARGE SCALE GENOMIC DNA]</scope>
    <source>
        <strain evidence="13 14">DSM 19097</strain>
    </source>
</reference>
<sequence>MRKKLYQNLIELTNSLPVSKYIMKFAKSSRSRFIIPSYAKIYQVNVNETEKQIDAYPSLHDFFIRELKKDARTFDGNPNHIISPVDAVIEQFGTISSGDAIIVKNQPYSINDMLGDSALAEKYINGSFIVLYLSPSHYHRIHSPASGTVARQYELGNTSYPVNSWGLMYGKSPLSKNFRTITEIKEEDQNHIAVVKVGAMFINTIQLTHANEKVRKGEELAYFSFGSTVVLLFEKQKTDFADSVVLQKEVKAGEVLTVKK</sequence>
<evidence type="ECO:0000256" key="12">
    <source>
        <dbReference type="ARBA" id="ARBA00024326"/>
    </source>
</evidence>
<evidence type="ECO:0000256" key="5">
    <source>
        <dbReference type="ARBA" id="ARBA00022793"/>
    </source>
</evidence>
<organism evidence="13 14">
    <name type="scientific">Metabacillus idriensis</name>
    <dbReference type="NCBI Taxonomy" id="324768"/>
    <lineage>
        <taxon>Bacteria</taxon>
        <taxon>Bacillati</taxon>
        <taxon>Bacillota</taxon>
        <taxon>Bacilli</taxon>
        <taxon>Bacillales</taxon>
        <taxon>Bacillaceae</taxon>
        <taxon>Metabacillus</taxon>
    </lineage>
</organism>
<dbReference type="EMBL" id="WKKF01000007">
    <property type="protein sequence ID" value="MRX55921.1"/>
    <property type="molecule type" value="Genomic_DNA"/>
</dbReference>
<dbReference type="GO" id="GO:0006646">
    <property type="term" value="P:phosphatidylethanolamine biosynthetic process"/>
    <property type="evidence" value="ECO:0007669"/>
    <property type="project" value="UniProtKB-UniPathway"/>
</dbReference>
<keyword evidence="6" id="KW-0443">Lipid metabolism</keyword>
<dbReference type="RefSeq" id="WP_154319237.1">
    <property type="nucleotide sequence ID" value="NZ_CAJGAA010000009.1"/>
</dbReference>
<dbReference type="InterPro" id="IPR033177">
    <property type="entry name" value="PSD-B"/>
</dbReference>
<evidence type="ECO:0000313" key="14">
    <source>
        <dbReference type="Proteomes" id="UP000441585"/>
    </source>
</evidence>
<keyword evidence="5" id="KW-0210">Decarboxylase</keyword>
<keyword evidence="14" id="KW-1185">Reference proteome</keyword>
<keyword evidence="7" id="KW-0865">Zymogen</keyword>
<comment type="caution">
    <text evidence="13">The sequence shown here is derived from an EMBL/GenBank/DDBJ whole genome shotgun (WGS) entry which is preliminary data.</text>
</comment>
<dbReference type="PANTHER" id="PTHR10067:SF6">
    <property type="entry name" value="PHOSPHATIDYLSERINE DECARBOXYLASE PROENZYME, MITOCHONDRIAL"/>
    <property type="match status" value="1"/>
</dbReference>
<comment type="pathway">
    <text evidence="2">Lipid metabolism.</text>
</comment>